<dbReference type="OrthoDB" id="4131546at2"/>
<protein>
    <submittedName>
        <fullName evidence="5">LysR family transcriptional regulator</fullName>
    </submittedName>
</protein>
<organism evidence="5 6">
    <name type="scientific">Thermobifida halotolerans</name>
    <dbReference type="NCBI Taxonomy" id="483545"/>
    <lineage>
        <taxon>Bacteria</taxon>
        <taxon>Bacillati</taxon>
        <taxon>Actinomycetota</taxon>
        <taxon>Actinomycetes</taxon>
        <taxon>Streptosporangiales</taxon>
        <taxon>Nocardiopsidaceae</taxon>
        <taxon>Thermobifida</taxon>
    </lineage>
</organism>
<dbReference type="Gene3D" id="3.40.190.10">
    <property type="entry name" value="Periplasmic binding protein-like II"/>
    <property type="match status" value="2"/>
</dbReference>
<accession>A0A399G1J7</accession>
<dbReference type="InterPro" id="IPR000847">
    <property type="entry name" value="LysR_HTH_N"/>
</dbReference>
<evidence type="ECO:0000256" key="2">
    <source>
        <dbReference type="ARBA" id="ARBA00023015"/>
    </source>
</evidence>
<dbReference type="RefSeq" id="WP_068688684.1">
    <property type="nucleotide sequence ID" value="NZ_CP063196.1"/>
</dbReference>
<evidence type="ECO:0000256" key="1">
    <source>
        <dbReference type="ARBA" id="ARBA00009437"/>
    </source>
</evidence>
<dbReference type="GO" id="GO:0003700">
    <property type="term" value="F:DNA-binding transcription factor activity"/>
    <property type="evidence" value="ECO:0007669"/>
    <property type="project" value="InterPro"/>
</dbReference>
<dbReference type="PANTHER" id="PTHR30346">
    <property type="entry name" value="TRANSCRIPTIONAL DUAL REGULATOR HCAR-RELATED"/>
    <property type="match status" value="1"/>
</dbReference>
<dbReference type="SUPFAM" id="SSF53850">
    <property type="entry name" value="Periplasmic binding protein-like II"/>
    <property type="match status" value="1"/>
</dbReference>
<keyword evidence="3" id="KW-0238">DNA-binding</keyword>
<keyword evidence="2" id="KW-0805">Transcription regulation</keyword>
<evidence type="ECO:0000256" key="3">
    <source>
        <dbReference type="ARBA" id="ARBA00023125"/>
    </source>
</evidence>
<proteinExistence type="inferred from homology"/>
<keyword evidence="4" id="KW-0804">Transcription</keyword>
<dbReference type="InterPro" id="IPR005119">
    <property type="entry name" value="LysR_subst-bd"/>
</dbReference>
<comment type="similarity">
    <text evidence="1">Belongs to the LysR transcriptional regulatory family.</text>
</comment>
<dbReference type="FunFam" id="1.10.10.10:FF:000001">
    <property type="entry name" value="LysR family transcriptional regulator"/>
    <property type="match status" value="1"/>
</dbReference>
<dbReference type="Gene3D" id="1.10.10.10">
    <property type="entry name" value="Winged helix-like DNA-binding domain superfamily/Winged helix DNA-binding domain"/>
    <property type="match status" value="1"/>
</dbReference>
<dbReference type="KEGG" id="thao:NI17_014045"/>
<dbReference type="EMBL" id="CP063196">
    <property type="protein sequence ID" value="UOE17980.1"/>
    <property type="molecule type" value="Genomic_DNA"/>
</dbReference>
<evidence type="ECO:0000313" key="6">
    <source>
        <dbReference type="Proteomes" id="UP000265719"/>
    </source>
</evidence>
<gene>
    <name evidence="5" type="ORF">NI17_014045</name>
</gene>
<dbReference type="SUPFAM" id="SSF46785">
    <property type="entry name" value="Winged helix' DNA-binding domain"/>
    <property type="match status" value="1"/>
</dbReference>
<keyword evidence="6" id="KW-1185">Reference proteome</keyword>
<dbReference type="GO" id="GO:0032993">
    <property type="term" value="C:protein-DNA complex"/>
    <property type="evidence" value="ECO:0007669"/>
    <property type="project" value="TreeGrafter"/>
</dbReference>
<dbReference type="Pfam" id="PF03466">
    <property type="entry name" value="LysR_substrate"/>
    <property type="match status" value="1"/>
</dbReference>
<sequence length="314" mass="32853">MLDLRRLQVLHEFAVRGTIAATAAALGYTPSAVSQQLSALEREVGTQLLDRTARSAELTDAGRLLLGHAEQILAMVEAAESVLAAQTGAPRGRVTITAFPTAAVAFAPTLAHRLRAHDGMQLVLRQTSEGSGTRQVRTAEADISLIDDWSGRAPDSAAGTLRHYPLLRDPLVLAVPEGHRLADPSVPVDLTGLLDESWVTAPSSEPSRAAIDRLLSDVGGAPGAVWEFEGIGTIMSLVARGLGIAAVPSLSFVSPTPGLVHRGIPGAPAREVYAVVRATSVRCPAIEVTLRALHEAAEEVNRSLAAELGGPPPT</sequence>
<reference evidence="5" key="1">
    <citation type="submission" date="2020-10" db="EMBL/GenBank/DDBJ databases">
        <title>De novo genome project of the cellulose decomposer Thermobifida halotolerans type strain.</title>
        <authorList>
            <person name="Nagy I."/>
            <person name="Horvath B."/>
            <person name="Kukolya J."/>
            <person name="Nagy I."/>
            <person name="Orsini M."/>
        </authorList>
    </citation>
    <scope>NUCLEOTIDE SEQUENCE</scope>
    <source>
        <strain evidence="5">DSM 44931</strain>
    </source>
</reference>
<dbReference type="Pfam" id="PF00126">
    <property type="entry name" value="HTH_1"/>
    <property type="match status" value="1"/>
</dbReference>
<dbReference type="GO" id="GO:0003677">
    <property type="term" value="F:DNA binding"/>
    <property type="evidence" value="ECO:0007669"/>
    <property type="project" value="UniProtKB-KW"/>
</dbReference>
<dbReference type="InterPro" id="IPR036388">
    <property type="entry name" value="WH-like_DNA-bd_sf"/>
</dbReference>
<dbReference type="PANTHER" id="PTHR30346:SF29">
    <property type="entry name" value="LYSR SUBSTRATE-BINDING"/>
    <property type="match status" value="1"/>
</dbReference>
<dbReference type="AlphaFoldDB" id="A0A399G1J7"/>
<dbReference type="InterPro" id="IPR036390">
    <property type="entry name" value="WH_DNA-bd_sf"/>
</dbReference>
<name>A0A399G1J7_9ACTN</name>
<evidence type="ECO:0000256" key="4">
    <source>
        <dbReference type="ARBA" id="ARBA00023163"/>
    </source>
</evidence>
<dbReference type="Proteomes" id="UP000265719">
    <property type="component" value="Chromosome"/>
</dbReference>
<evidence type="ECO:0000313" key="5">
    <source>
        <dbReference type="EMBL" id="UOE17980.1"/>
    </source>
</evidence>
<dbReference type="PROSITE" id="PS50931">
    <property type="entry name" value="HTH_LYSR"/>
    <property type="match status" value="1"/>
</dbReference>